<reference evidence="5 6" key="1">
    <citation type="submission" date="2019-03" db="EMBL/GenBank/DDBJ databases">
        <title>Genomic Encyclopedia of Type Strains, Phase IV (KMG-IV): sequencing the most valuable type-strain genomes for metagenomic binning, comparative biology and taxonomic classification.</title>
        <authorList>
            <person name="Goeker M."/>
        </authorList>
    </citation>
    <scope>NUCLEOTIDE SEQUENCE [LARGE SCALE GENOMIC DNA]</scope>
    <source>
        <strain evidence="5 6">DSM 13328</strain>
    </source>
</reference>
<dbReference type="AlphaFoldDB" id="A0A484F3N5"/>
<dbReference type="Pfam" id="PF00085">
    <property type="entry name" value="Thioredoxin"/>
    <property type="match status" value="1"/>
</dbReference>
<proteinExistence type="predicted"/>
<evidence type="ECO:0000313" key="5">
    <source>
        <dbReference type="EMBL" id="TDQ68758.1"/>
    </source>
</evidence>
<dbReference type="SUPFAM" id="SSF52833">
    <property type="entry name" value="Thioredoxin-like"/>
    <property type="match status" value="1"/>
</dbReference>
<dbReference type="Proteomes" id="UP000294855">
    <property type="component" value="Unassembled WGS sequence"/>
</dbReference>
<dbReference type="PANTHER" id="PTHR45663:SF11">
    <property type="entry name" value="GEO12009P1"/>
    <property type="match status" value="1"/>
</dbReference>
<keyword evidence="3" id="KW-1015">Disulfide bond</keyword>
<organism evidence="5 6">
    <name type="scientific">Methanimicrococcus blatticola</name>
    <dbReference type="NCBI Taxonomy" id="91560"/>
    <lineage>
        <taxon>Archaea</taxon>
        <taxon>Methanobacteriati</taxon>
        <taxon>Methanobacteriota</taxon>
        <taxon>Stenosarchaea group</taxon>
        <taxon>Methanomicrobia</taxon>
        <taxon>Methanosarcinales</taxon>
        <taxon>Methanosarcinaceae</taxon>
        <taxon>Methanimicrococcus</taxon>
    </lineage>
</organism>
<evidence type="ECO:0000256" key="2">
    <source>
        <dbReference type="ARBA" id="ARBA00022982"/>
    </source>
</evidence>
<evidence type="ECO:0000259" key="4">
    <source>
        <dbReference type="PROSITE" id="PS51352"/>
    </source>
</evidence>
<evidence type="ECO:0000256" key="1">
    <source>
        <dbReference type="ARBA" id="ARBA00022448"/>
    </source>
</evidence>
<dbReference type="EMBL" id="SNYS01000008">
    <property type="protein sequence ID" value="TDQ68758.1"/>
    <property type="molecule type" value="Genomic_DNA"/>
</dbReference>
<dbReference type="PROSITE" id="PS00194">
    <property type="entry name" value="THIOREDOXIN_1"/>
    <property type="match status" value="1"/>
</dbReference>
<feature type="domain" description="Thioredoxin" evidence="4">
    <location>
        <begin position="1"/>
        <end position="107"/>
    </location>
</feature>
<name>A0A484F3N5_9EURY</name>
<dbReference type="InterPro" id="IPR013766">
    <property type="entry name" value="Thioredoxin_domain"/>
</dbReference>
<dbReference type="GO" id="GO:0015035">
    <property type="term" value="F:protein-disulfide reductase activity"/>
    <property type="evidence" value="ECO:0007669"/>
    <property type="project" value="TreeGrafter"/>
</dbReference>
<evidence type="ECO:0000313" key="6">
    <source>
        <dbReference type="Proteomes" id="UP000294855"/>
    </source>
</evidence>
<dbReference type="GO" id="GO:0005737">
    <property type="term" value="C:cytoplasm"/>
    <property type="evidence" value="ECO:0007669"/>
    <property type="project" value="TreeGrafter"/>
</dbReference>
<dbReference type="PANTHER" id="PTHR45663">
    <property type="entry name" value="GEO12009P1"/>
    <property type="match status" value="1"/>
</dbReference>
<dbReference type="InterPro" id="IPR017937">
    <property type="entry name" value="Thioredoxin_CS"/>
</dbReference>
<dbReference type="PROSITE" id="PS51352">
    <property type="entry name" value="THIOREDOXIN_2"/>
    <property type="match status" value="1"/>
</dbReference>
<dbReference type="OrthoDB" id="35385at2157"/>
<keyword evidence="1" id="KW-0813">Transport</keyword>
<dbReference type="CDD" id="cd02947">
    <property type="entry name" value="TRX_family"/>
    <property type="match status" value="1"/>
</dbReference>
<protein>
    <submittedName>
        <fullName evidence="5">Protein disulfide-isomerase/thioredoxin 1</fullName>
    </submittedName>
</protein>
<sequence>MTITEATAATWDDLISNKEKPVMTMFYMETCPHCEKMKPVFADLDQKYGDKVSFVRINAMDYLDITKRYGIVAAPGFKFFKDGNLLNEDNEVMKPEQLEAIAKDLASGEL</sequence>
<keyword evidence="5" id="KW-0413">Isomerase</keyword>
<dbReference type="InterPro" id="IPR036249">
    <property type="entry name" value="Thioredoxin-like_sf"/>
</dbReference>
<keyword evidence="2" id="KW-0249">Electron transport</keyword>
<accession>A0A484F3N5</accession>
<dbReference type="Gene3D" id="3.40.30.10">
    <property type="entry name" value="Glutaredoxin"/>
    <property type="match status" value="1"/>
</dbReference>
<dbReference type="GO" id="GO:0016853">
    <property type="term" value="F:isomerase activity"/>
    <property type="evidence" value="ECO:0007669"/>
    <property type="project" value="UniProtKB-KW"/>
</dbReference>
<evidence type="ECO:0000256" key="3">
    <source>
        <dbReference type="ARBA" id="ARBA00023157"/>
    </source>
</evidence>
<dbReference type="RefSeq" id="WP_133517409.1">
    <property type="nucleotide sequence ID" value="NZ_JAHDUW010000003.1"/>
</dbReference>
<keyword evidence="6" id="KW-1185">Reference proteome</keyword>
<gene>
    <name evidence="5" type="ORF">C7391_0953</name>
</gene>
<comment type="caution">
    <text evidence="5">The sequence shown here is derived from an EMBL/GenBank/DDBJ whole genome shotgun (WGS) entry which is preliminary data.</text>
</comment>